<keyword evidence="1" id="KW-1133">Transmembrane helix</keyword>
<feature type="transmembrane region" description="Helical" evidence="1">
    <location>
        <begin position="332"/>
        <end position="353"/>
    </location>
</feature>
<dbReference type="PANTHER" id="PTHR43646:SF3">
    <property type="entry name" value="SLR1566 PROTEIN"/>
    <property type="match status" value="1"/>
</dbReference>
<dbReference type="GO" id="GO:0016740">
    <property type="term" value="F:transferase activity"/>
    <property type="evidence" value="ECO:0007669"/>
    <property type="project" value="UniProtKB-KW"/>
</dbReference>
<keyword evidence="1" id="KW-0472">Membrane</keyword>
<keyword evidence="3" id="KW-0808">Transferase</keyword>
<gene>
    <name evidence="3" type="ORF">JCM9157_549</name>
</gene>
<evidence type="ECO:0000313" key="3">
    <source>
        <dbReference type="EMBL" id="GAE33544.1"/>
    </source>
</evidence>
<dbReference type="OrthoDB" id="9800276at2"/>
<dbReference type="RefSeq" id="WP_035661746.1">
    <property type="nucleotide sequence ID" value="NZ_BAUV01000002.1"/>
</dbReference>
<accession>W4QQD9</accession>
<evidence type="ECO:0000256" key="1">
    <source>
        <dbReference type="SAM" id="Phobius"/>
    </source>
</evidence>
<dbReference type="Pfam" id="PF00535">
    <property type="entry name" value="Glycos_transf_2"/>
    <property type="match status" value="1"/>
</dbReference>
<feature type="domain" description="Glycosyltransferase 2-like" evidence="2">
    <location>
        <begin position="39"/>
        <end position="210"/>
    </location>
</feature>
<dbReference type="Proteomes" id="UP000018896">
    <property type="component" value="Unassembled WGS sequence"/>
</dbReference>
<dbReference type="EMBL" id="BAUV01000002">
    <property type="protein sequence ID" value="GAE33544.1"/>
    <property type="molecule type" value="Genomic_DNA"/>
</dbReference>
<dbReference type="AlphaFoldDB" id="W4QQD9"/>
<feature type="transmembrane region" description="Helical" evidence="1">
    <location>
        <begin position="274"/>
        <end position="296"/>
    </location>
</feature>
<dbReference type="STRING" id="1236973.JCM9157_549"/>
<evidence type="ECO:0000259" key="2">
    <source>
        <dbReference type="Pfam" id="PF00535"/>
    </source>
</evidence>
<organism evidence="3 4">
    <name type="scientific">Halalkalibacter akibai (strain ATCC 43226 / DSM 21942 / CIP 109018 / JCM 9157 / 1139)</name>
    <name type="common">Bacillus akibai</name>
    <dbReference type="NCBI Taxonomy" id="1236973"/>
    <lineage>
        <taxon>Bacteria</taxon>
        <taxon>Bacillati</taxon>
        <taxon>Bacillota</taxon>
        <taxon>Bacilli</taxon>
        <taxon>Bacillales</taxon>
        <taxon>Bacillaceae</taxon>
        <taxon>Halalkalibacter</taxon>
    </lineage>
</organism>
<dbReference type="InterPro" id="IPR001173">
    <property type="entry name" value="Glyco_trans_2-like"/>
</dbReference>
<keyword evidence="4" id="KW-1185">Reference proteome</keyword>
<protein>
    <submittedName>
        <fullName evidence="3">Glycosyltransferase</fullName>
    </submittedName>
</protein>
<comment type="caution">
    <text evidence="3">The sequence shown here is derived from an EMBL/GenBank/DDBJ whole genome shotgun (WGS) entry which is preliminary data.</text>
</comment>
<dbReference type="Gene3D" id="3.90.550.10">
    <property type="entry name" value="Spore Coat Polysaccharide Biosynthesis Protein SpsA, Chain A"/>
    <property type="match status" value="1"/>
</dbReference>
<keyword evidence="1" id="KW-0812">Transmembrane</keyword>
<dbReference type="eggNOG" id="COG1215">
    <property type="taxonomic scope" value="Bacteria"/>
</dbReference>
<sequence>MFYYILFLLIILLWTWINRLFMPSLYSTTSDSIQPEVAVLVPLRNEEKHVPALLESLSQLSYPNLSFYFLNDGSTDQTLSLLTKHVKQLKKAHIINGETLPAGWVGKVHACHQLSQHAYGSFFLFIDADIRLNSDTIERCLHLMIEKRVGLLTGFPRFPTKTILSKILVPMQHVVVLLHLPLFVANHFSNPAFTAAHGSFMFFSKKAYEDSGGHQAVKNSLVEDVHLTRLVKKSGHKVCLANITRAVTCFMYETNQEVWNGFSKNIFPGLGRSVSLVLLITLFYISVFLVPCFLLFYGLITGTILYCLPLILTFLIRLVIDQFTKQERWTWLLMPISCLMLLVIMYYSMYLGLRKKGFEWKGRRYQ</sequence>
<reference evidence="3 4" key="1">
    <citation type="journal article" date="2014" name="Genome Announc.">
        <title>Draft Genome Sequences of Three Alkaliphilic Bacillus Strains, Bacillus wakoensis JCM 9140T, Bacillus akibai JCM 9157T, and Bacillus hemicellulosilyticus JCM 9152T.</title>
        <authorList>
            <person name="Yuki M."/>
            <person name="Oshima K."/>
            <person name="Suda W."/>
            <person name="Oshida Y."/>
            <person name="Kitamura K."/>
            <person name="Iida T."/>
            <person name="Hattori M."/>
            <person name="Ohkuma M."/>
        </authorList>
    </citation>
    <scope>NUCLEOTIDE SEQUENCE [LARGE SCALE GENOMIC DNA]</scope>
    <source>
        <strain evidence="3 4">JCM 9157</strain>
    </source>
</reference>
<evidence type="ECO:0000313" key="4">
    <source>
        <dbReference type="Proteomes" id="UP000018896"/>
    </source>
</evidence>
<dbReference type="PANTHER" id="PTHR43646">
    <property type="entry name" value="GLYCOSYLTRANSFERASE"/>
    <property type="match status" value="1"/>
</dbReference>
<feature type="transmembrane region" description="Helical" evidence="1">
    <location>
        <begin position="303"/>
        <end position="320"/>
    </location>
</feature>
<dbReference type="InterPro" id="IPR029044">
    <property type="entry name" value="Nucleotide-diphossugar_trans"/>
</dbReference>
<dbReference type="SUPFAM" id="SSF53448">
    <property type="entry name" value="Nucleotide-diphospho-sugar transferases"/>
    <property type="match status" value="1"/>
</dbReference>
<name>W4QQD9_HALA3</name>
<proteinExistence type="predicted"/>